<feature type="compositionally biased region" description="Polar residues" evidence="1">
    <location>
        <begin position="12"/>
        <end position="27"/>
    </location>
</feature>
<protein>
    <submittedName>
        <fullName evidence="2">Uncharacterized protein</fullName>
    </submittedName>
</protein>
<proteinExistence type="predicted"/>
<dbReference type="AlphaFoldDB" id="A0A814NK79"/>
<keyword evidence="3" id="KW-1185">Reference proteome</keyword>
<sequence length="27" mass="3111">MLYPQTDDDNNEQTTEIPNSNNGRKCI</sequence>
<feature type="compositionally biased region" description="Acidic residues" evidence="1">
    <location>
        <begin position="1"/>
        <end position="11"/>
    </location>
</feature>
<name>A0A814NK79_9BILA</name>
<feature type="non-terminal residue" evidence="2">
    <location>
        <position position="1"/>
    </location>
</feature>
<reference evidence="2" key="1">
    <citation type="submission" date="2021-02" db="EMBL/GenBank/DDBJ databases">
        <authorList>
            <person name="Nowell W R."/>
        </authorList>
    </citation>
    <scope>NUCLEOTIDE SEQUENCE</scope>
</reference>
<evidence type="ECO:0000313" key="2">
    <source>
        <dbReference type="EMBL" id="CAF1093398.1"/>
    </source>
</evidence>
<organism evidence="2 3">
    <name type="scientific">Rotaria sordida</name>
    <dbReference type="NCBI Taxonomy" id="392033"/>
    <lineage>
        <taxon>Eukaryota</taxon>
        <taxon>Metazoa</taxon>
        <taxon>Spiralia</taxon>
        <taxon>Gnathifera</taxon>
        <taxon>Rotifera</taxon>
        <taxon>Eurotatoria</taxon>
        <taxon>Bdelloidea</taxon>
        <taxon>Philodinida</taxon>
        <taxon>Philodinidae</taxon>
        <taxon>Rotaria</taxon>
    </lineage>
</organism>
<comment type="caution">
    <text evidence="2">The sequence shown here is derived from an EMBL/GenBank/DDBJ whole genome shotgun (WGS) entry which is preliminary data.</text>
</comment>
<evidence type="ECO:0000256" key="1">
    <source>
        <dbReference type="SAM" id="MobiDB-lite"/>
    </source>
</evidence>
<dbReference type="EMBL" id="CAJNOL010000502">
    <property type="protein sequence ID" value="CAF1093398.1"/>
    <property type="molecule type" value="Genomic_DNA"/>
</dbReference>
<dbReference type="Proteomes" id="UP000663870">
    <property type="component" value="Unassembled WGS sequence"/>
</dbReference>
<accession>A0A814NK79</accession>
<gene>
    <name evidence="2" type="ORF">JXQ802_LOCUS18813</name>
</gene>
<evidence type="ECO:0000313" key="3">
    <source>
        <dbReference type="Proteomes" id="UP000663870"/>
    </source>
</evidence>
<feature type="region of interest" description="Disordered" evidence="1">
    <location>
        <begin position="1"/>
        <end position="27"/>
    </location>
</feature>